<keyword evidence="4" id="KW-1185">Reference proteome</keyword>
<keyword evidence="1" id="KW-1133">Transmembrane helix</keyword>
<evidence type="ECO:0000259" key="2">
    <source>
        <dbReference type="Pfam" id="PF02517"/>
    </source>
</evidence>
<evidence type="ECO:0000313" key="4">
    <source>
        <dbReference type="Proteomes" id="UP000294902"/>
    </source>
</evidence>
<organism evidence="3 4">
    <name type="scientific">Natranaerovirga pectinivora</name>
    <dbReference type="NCBI Taxonomy" id="682400"/>
    <lineage>
        <taxon>Bacteria</taxon>
        <taxon>Bacillati</taxon>
        <taxon>Bacillota</taxon>
        <taxon>Clostridia</taxon>
        <taxon>Lachnospirales</taxon>
        <taxon>Natranaerovirgaceae</taxon>
        <taxon>Natranaerovirga</taxon>
    </lineage>
</organism>
<dbReference type="Proteomes" id="UP000294902">
    <property type="component" value="Unassembled WGS sequence"/>
</dbReference>
<dbReference type="Pfam" id="PF02517">
    <property type="entry name" value="Rce1-like"/>
    <property type="match status" value="1"/>
</dbReference>
<feature type="transmembrane region" description="Helical" evidence="1">
    <location>
        <begin position="217"/>
        <end position="234"/>
    </location>
</feature>
<keyword evidence="1" id="KW-0472">Membrane</keyword>
<gene>
    <name evidence="3" type="ORF">EDC18_108100</name>
</gene>
<feature type="transmembrane region" description="Helical" evidence="1">
    <location>
        <begin position="7"/>
        <end position="32"/>
    </location>
</feature>
<reference evidence="3 4" key="1">
    <citation type="submission" date="2019-03" db="EMBL/GenBank/DDBJ databases">
        <title>Genomic Encyclopedia of Type Strains, Phase IV (KMG-IV): sequencing the most valuable type-strain genomes for metagenomic binning, comparative biology and taxonomic classification.</title>
        <authorList>
            <person name="Goeker M."/>
        </authorList>
    </citation>
    <scope>NUCLEOTIDE SEQUENCE [LARGE SCALE GENOMIC DNA]</scope>
    <source>
        <strain evidence="3 4">DSM 24629</strain>
    </source>
</reference>
<accession>A0A4V2V041</accession>
<sequence>MKLLKAVGFLLLIGLFYMIATAVVAFVMGIVGAISGGYTDVDSLDAFLSNNLALMVIGINLVTLLFIFILFSFRKEKSLVKYLNFSKLDISQILYLLVIGIALNVFINVALMLIPRFFNITRYLEEHDGVIENLTSGNVWITLFLVIVIAPIFEEILCRGVILKDFMKSTPVWVAVIIQSLVFGFIHGNIVQGSYAFVIGLVLAVIYLKMKSIWAPIFLHFVFNFVSLFIGYFIDENMTSFLGIIYVMVSFVILAWFMKVVLSKEYPTQEYITQEVNEEDPTYSLDQ</sequence>
<feature type="transmembrane region" description="Helical" evidence="1">
    <location>
        <begin position="240"/>
        <end position="262"/>
    </location>
</feature>
<dbReference type="InterPro" id="IPR003675">
    <property type="entry name" value="Rce1/LyrA-like_dom"/>
</dbReference>
<feature type="transmembrane region" description="Helical" evidence="1">
    <location>
        <begin position="138"/>
        <end position="158"/>
    </location>
</feature>
<dbReference type="PANTHER" id="PTHR36435">
    <property type="entry name" value="SLR1288 PROTEIN"/>
    <property type="match status" value="1"/>
</dbReference>
<feature type="transmembrane region" description="Helical" evidence="1">
    <location>
        <begin position="93"/>
        <end position="118"/>
    </location>
</feature>
<dbReference type="EMBL" id="SMAL01000008">
    <property type="protein sequence ID" value="TCT13862.1"/>
    <property type="molecule type" value="Genomic_DNA"/>
</dbReference>
<dbReference type="PANTHER" id="PTHR36435:SF1">
    <property type="entry name" value="CAAX AMINO TERMINAL PROTEASE FAMILY PROTEIN"/>
    <property type="match status" value="1"/>
</dbReference>
<dbReference type="GO" id="GO:0004175">
    <property type="term" value="F:endopeptidase activity"/>
    <property type="evidence" value="ECO:0007669"/>
    <property type="project" value="UniProtKB-ARBA"/>
</dbReference>
<evidence type="ECO:0000313" key="3">
    <source>
        <dbReference type="EMBL" id="TCT13862.1"/>
    </source>
</evidence>
<feature type="domain" description="CAAX prenyl protease 2/Lysostaphin resistance protein A-like" evidence="2">
    <location>
        <begin position="138"/>
        <end position="226"/>
    </location>
</feature>
<dbReference type="AlphaFoldDB" id="A0A4V2V041"/>
<feature type="transmembrane region" description="Helical" evidence="1">
    <location>
        <begin position="52"/>
        <end position="73"/>
    </location>
</feature>
<comment type="caution">
    <text evidence="3">The sequence shown here is derived from an EMBL/GenBank/DDBJ whole genome shotgun (WGS) entry which is preliminary data.</text>
</comment>
<dbReference type="RefSeq" id="WP_165878564.1">
    <property type="nucleotide sequence ID" value="NZ_SMAL01000008.1"/>
</dbReference>
<protein>
    <recommendedName>
        <fullName evidence="2">CAAX prenyl protease 2/Lysostaphin resistance protein A-like domain-containing protein</fullName>
    </recommendedName>
</protein>
<name>A0A4V2V041_9FIRM</name>
<dbReference type="InterPro" id="IPR052710">
    <property type="entry name" value="CAAX_protease"/>
</dbReference>
<keyword evidence="1" id="KW-0812">Transmembrane</keyword>
<feature type="transmembrane region" description="Helical" evidence="1">
    <location>
        <begin position="170"/>
        <end position="187"/>
    </location>
</feature>
<dbReference type="GO" id="GO:0080120">
    <property type="term" value="P:CAAX-box protein maturation"/>
    <property type="evidence" value="ECO:0007669"/>
    <property type="project" value="UniProtKB-ARBA"/>
</dbReference>
<evidence type="ECO:0000256" key="1">
    <source>
        <dbReference type="SAM" id="Phobius"/>
    </source>
</evidence>
<proteinExistence type="predicted"/>